<dbReference type="PATRIC" id="fig|1581420.6.peg.2815"/>
<feature type="transmembrane region" description="Helical" evidence="6">
    <location>
        <begin position="111"/>
        <end position="130"/>
    </location>
</feature>
<feature type="domain" description="Type II secretion system protein GspF" evidence="7">
    <location>
        <begin position="178"/>
        <end position="306"/>
    </location>
</feature>
<reference evidence="8 9" key="1">
    <citation type="submission" date="2015-04" db="EMBL/GenBank/DDBJ databases">
        <title>The draft genome sequence of Erythrobacter luteus KA37.</title>
        <authorList>
            <person name="Zhuang L."/>
            <person name="Liu Y."/>
            <person name="Shao Z."/>
        </authorList>
    </citation>
    <scope>NUCLEOTIDE SEQUENCE [LARGE SCALE GENOMIC DNA]</scope>
    <source>
        <strain evidence="8 9">KA37</strain>
    </source>
</reference>
<keyword evidence="9" id="KW-1185">Reference proteome</keyword>
<name>A0A0G9MKH4_9SPHN</name>
<evidence type="ECO:0000256" key="2">
    <source>
        <dbReference type="ARBA" id="ARBA00022475"/>
    </source>
</evidence>
<keyword evidence="5 6" id="KW-0472">Membrane</keyword>
<comment type="subcellular location">
    <subcellularLocation>
        <location evidence="1">Cell membrane</location>
        <topology evidence="1">Multi-pass membrane protein</topology>
    </subcellularLocation>
</comment>
<evidence type="ECO:0000259" key="7">
    <source>
        <dbReference type="Pfam" id="PF00482"/>
    </source>
</evidence>
<dbReference type="PANTHER" id="PTHR35007">
    <property type="entry name" value="INTEGRAL MEMBRANE PROTEIN-RELATED"/>
    <property type="match status" value="1"/>
</dbReference>
<evidence type="ECO:0000256" key="5">
    <source>
        <dbReference type="ARBA" id="ARBA00023136"/>
    </source>
</evidence>
<feature type="transmembrane region" description="Helical" evidence="6">
    <location>
        <begin position="12"/>
        <end position="34"/>
    </location>
</feature>
<dbReference type="GO" id="GO:0005886">
    <property type="term" value="C:plasma membrane"/>
    <property type="evidence" value="ECO:0007669"/>
    <property type="project" value="UniProtKB-SubCell"/>
</dbReference>
<dbReference type="InterPro" id="IPR018076">
    <property type="entry name" value="T2SS_GspF_dom"/>
</dbReference>
<dbReference type="STRING" id="1581420.AAW00_13760"/>
<feature type="transmembrane region" description="Helical" evidence="6">
    <location>
        <begin position="285"/>
        <end position="311"/>
    </location>
</feature>
<keyword evidence="4 6" id="KW-1133">Transmembrane helix</keyword>
<dbReference type="Pfam" id="PF00482">
    <property type="entry name" value="T2SSF"/>
    <property type="match status" value="1"/>
</dbReference>
<comment type="caution">
    <text evidence="8">The sequence shown here is derived from an EMBL/GenBank/DDBJ whole genome shotgun (WGS) entry which is preliminary data.</text>
</comment>
<dbReference type="RefSeq" id="WP_047005035.1">
    <property type="nucleotide sequence ID" value="NZ_LBHB01000006.1"/>
</dbReference>
<evidence type="ECO:0000313" key="8">
    <source>
        <dbReference type="EMBL" id="KLE31231.1"/>
    </source>
</evidence>
<sequence>MLEQILASDVLRMALLLGLFIVVVVGSFGALAFINRRSSVRSGLQEIRASAPAYETQSVLRGTDKRAAWNSIVEAVERTGLHLGDTKDHRLREKLIAAGFPSPAAPRAYTLIRLVLVFVLPVLYLAIALTREEPPGFLALYLFGSILGLAGLMLPSLFIQARADRRREQIVNGFPDALDLMLVCMEAGLGVEAALDRVARETAASHPLVAALLGTAVLQLRAGASREEAFKRMADAAGVDEIRSFTTLLVQSDKLGTSVSSTLRVYAEEMREKRRMRAEEKAHRLPVLISIPLVVFMLPTMIGVIMLPAAIRMVRDVFPLMTGG</sequence>
<evidence type="ECO:0000256" key="3">
    <source>
        <dbReference type="ARBA" id="ARBA00022692"/>
    </source>
</evidence>
<evidence type="ECO:0000256" key="4">
    <source>
        <dbReference type="ARBA" id="ARBA00022989"/>
    </source>
</evidence>
<evidence type="ECO:0000256" key="1">
    <source>
        <dbReference type="ARBA" id="ARBA00004651"/>
    </source>
</evidence>
<dbReference type="EMBL" id="LBHB01000006">
    <property type="protein sequence ID" value="KLE31231.1"/>
    <property type="molecule type" value="Genomic_DNA"/>
</dbReference>
<keyword evidence="3 6" id="KW-0812">Transmembrane</keyword>
<dbReference type="AlphaFoldDB" id="A0A0G9MKH4"/>
<gene>
    <name evidence="8" type="ORF">AAW00_13760</name>
</gene>
<accession>A0A0G9MKH4</accession>
<protein>
    <submittedName>
        <fullName evidence="8">Secretion system protein</fullName>
    </submittedName>
</protein>
<organism evidence="8 9">
    <name type="scientific">Aurantiacibacter luteus</name>
    <dbReference type="NCBI Taxonomy" id="1581420"/>
    <lineage>
        <taxon>Bacteria</taxon>
        <taxon>Pseudomonadati</taxon>
        <taxon>Pseudomonadota</taxon>
        <taxon>Alphaproteobacteria</taxon>
        <taxon>Sphingomonadales</taxon>
        <taxon>Erythrobacteraceae</taxon>
        <taxon>Aurantiacibacter</taxon>
    </lineage>
</organism>
<evidence type="ECO:0000256" key="6">
    <source>
        <dbReference type="SAM" id="Phobius"/>
    </source>
</evidence>
<dbReference type="OrthoDB" id="9810662at2"/>
<dbReference type="Proteomes" id="UP000053464">
    <property type="component" value="Unassembled WGS sequence"/>
</dbReference>
<dbReference type="PANTHER" id="PTHR35007:SF2">
    <property type="entry name" value="PILUS ASSEMBLE PROTEIN"/>
    <property type="match status" value="1"/>
</dbReference>
<proteinExistence type="predicted"/>
<keyword evidence="2" id="KW-1003">Cell membrane</keyword>
<evidence type="ECO:0000313" key="9">
    <source>
        <dbReference type="Proteomes" id="UP000053464"/>
    </source>
</evidence>
<feature type="transmembrane region" description="Helical" evidence="6">
    <location>
        <begin position="136"/>
        <end position="159"/>
    </location>
</feature>